<feature type="transmembrane region" description="Helical" evidence="2">
    <location>
        <begin position="182"/>
        <end position="200"/>
    </location>
</feature>
<dbReference type="EMBL" id="CP000573">
    <property type="protein sequence ID" value="ABN94514.1"/>
    <property type="molecule type" value="Genomic_DNA"/>
</dbReference>
<accession>A3P527</accession>
<evidence type="ECO:0000313" key="5">
    <source>
        <dbReference type="Proteomes" id="UP000006738"/>
    </source>
</evidence>
<evidence type="ECO:0000259" key="3">
    <source>
        <dbReference type="PROSITE" id="PS51371"/>
    </source>
</evidence>
<dbReference type="InterPro" id="IPR046342">
    <property type="entry name" value="CBS_dom_sf"/>
</dbReference>
<keyword evidence="2" id="KW-0472">Membrane</keyword>
<protein>
    <submittedName>
        <fullName evidence="4">Membrane protein, HPP family/CBS domain</fullName>
    </submittedName>
</protein>
<dbReference type="PANTHER" id="PTHR33741:SF5">
    <property type="entry name" value="TRANSMEMBRANE PROTEIN DDB_G0269096-RELATED"/>
    <property type="match status" value="1"/>
</dbReference>
<feature type="transmembrane region" description="Helical" evidence="2">
    <location>
        <begin position="156"/>
        <end position="176"/>
    </location>
</feature>
<evidence type="ECO:0000256" key="1">
    <source>
        <dbReference type="PROSITE-ProRule" id="PRU00703"/>
    </source>
</evidence>
<dbReference type="InterPro" id="IPR007065">
    <property type="entry name" value="HPP"/>
</dbReference>
<dbReference type="SUPFAM" id="SSF54631">
    <property type="entry name" value="CBS-domain pair"/>
    <property type="match status" value="1"/>
</dbReference>
<dbReference type="Gene3D" id="3.10.580.10">
    <property type="entry name" value="CBS-domain"/>
    <property type="match status" value="1"/>
</dbReference>
<keyword evidence="2" id="KW-1133">Transmembrane helix</keyword>
<evidence type="ECO:0000256" key="2">
    <source>
        <dbReference type="SAM" id="Phobius"/>
    </source>
</evidence>
<feature type="domain" description="CBS" evidence="3">
    <location>
        <begin position="325"/>
        <end position="381"/>
    </location>
</feature>
<evidence type="ECO:0000313" key="4">
    <source>
        <dbReference type="EMBL" id="ABN94514.1"/>
    </source>
</evidence>
<dbReference type="Proteomes" id="UP000006738">
    <property type="component" value="Chromosome II"/>
</dbReference>
<dbReference type="SMART" id="SM00116">
    <property type="entry name" value="CBS"/>
    <property type="match status" value="2"/>
</dbReference>
<dbReference type="HOGENOM" id="CLU_040397_1_1_4"/>
<sequence length="465" mass="49481">MIRRDQIGRIVRRCAPARSLARIFRILKRQRPTAQSAGSAIYITMTYNFRLVARPIGAPFHLRYGSPTLSSSLAFAHRLARGLVRWLWRFVPIPVTLSRRERVRSCAGALVGIGCVGVTMRALPGLPGDVPLLVAPMGASAVLLFAVPASPLAQPWSLIGGNLVAATVGVACAQWIADPVLAASVAIAGAIGAMFALRCVHPPSGAVALTAVVGGPAVHALGFRFVAEPIALQSAALLGAALVYHALTGHRYPHGGAARPHADSNAHAAAAPLHARFVRADLEAALKNRSEWLDVAPEDLESLLRETELRAYARTFDELSCAEIMSRRPISIAPDTPLPAAMTLLERHRIKALPVVDADARVVGIVTRADLSKAAPYATPGFLRNLSARLPRSLVGPALVARAVMSTRVHTVRTTTPIAELVPLFADHGHHHIPVVDADHQLAGIVTQADLIAGLYRQSQVRLAA</sequence>
<dbReference type="PANTHER" id="PTHR33741">
    <property type="entry name" value="TRANSMEMBRANE PROTEIN DDB_G0269096-RELATED"/>
    <property type="match status" value="1"/>
</dbReference>
<gene>
    <name evidence="4" type="ordered locus">BURPS1106A_A1403</name>
</gene>
<dbReference type="AlphaFoldDB" id="A3P527"/>
<dbReference type="KEGG" id="bpl:BURPS1106A_A1403"/>
<name>A3P527_BURP0</name>
<feature type="domain" description="CBS" evidence="3">
    <location>
        <begin position="405"/>
        <end position="461"/>
    </location>
</feature>
<reference evidence="5" key="1">
    <citation type="submission" date="2007-02" db="EMBL/GenBank/DDBJ databases">
        <authorList>
            <person name="DeShazer D."/>
            <person name="Woods D.E."/>
            <person name="Nierman W.C."/>
        </authorList>
    </citation>
    <scope>NUCLEOTIDE SEQUENCE [LARGE SCALE GENOMIC DNA]</scope>
    <source>
        <strain evidence="5">1106a</strain>
    </source>
</reference>
<dbReference type="Pfam" id="PF00571">
    <property type="entry name" value="CBS"/>
    <property type="match status" value="2"/>
</dbReference>
<keyword evidence="2" id="KW-0812">Transmembrane</keyword>
<keyword evidence="1" id="KW-0129">CBS domain</keyword>
<dbReference type="InterPro" id="IPR058581">
    <property type="entry name" value="TM_HPP"/>
</dbReference>
<feature type="transmembrane region" description="Helical" evidence="2">
    <location>
        <begin position="130"/>
        <end position="149"/>
    </location>
</feature>
<dbReference type="Pfam" id="PF04982">
    <property type="entry name" value="TM_HPP"/>
    <property type="match status" value="1"/>
</dbReference>
<organism evidence="4 5">
    <name type="scientific">Burkholderia pseudomallei (strain 1106a)</name>
    <dbReference type="NCBI Taxonomy" id="357348"/>
    <lineage>
        <taxon>Bacteria</taxon>
        <taxon>Pseudomonadati</taxon>
        <taxon>Pseudomonadota</taxon>
        <taxon>Betaproteobacteria</taxon>
        <taxon>Burkholderiales</taxon>
        <taxon>Burkholderiaceae</taxon>
        <taxon>Burkholderia</taxon>
        <taxon>pseudomallei group</taxon>
    </lineage>
</organism>
<proteinExistence type="predicted"/>
<dbReference type="CDD" id="cd04600">
    <property type="entry name" value="CBS_pair_HPP_assoc"/>
    <property type="match status" value="1"/>
</dbReference>
<feature type="transmembrane region" description="Helical" evidence="2">
    <location>
        <begin position="106"/>
        <end position="124"/>
    </location>
</feature>
<dbReference type="InterPro" id="IPR000644">
    <property type="entry name" value="CBS_dom"/>
</dbReference>
<feature type="transmembrane region" description="Helical" evidence="2">
    <location>
        <begin position="207"/>
        <end position="224"/>
    </location>
</feature>
<dbReference type="PROSITE" id="PS51371">
    <property type="entry name" value="CBS"/>
    <property type="match status" value="2"/>
</dbReference>